<evidence type="ECO:0000256" key="1">
    <source>
        <dbReference type="SAM" id="MobiDB-lite"/>
    </source>
</evidence>
<protein>
    <submittedName>
        <fullName evidence="3">Uncharacterized protein</fullName>
    </submittedName>
</protein>
<accession>A0A2J6PKY1</accession>
<evidence type="ECO:0000313" key="3">
    <source>
        <dbReference type="EMBL" id="PMD14674.1"/>
    </source>
</evidence>
<feature type="compositionally biased region" description="Basic and acidic residues" evidence="1">
    <location>
        <begin position="78"/>
        <end position="87"/>
    </location>
</feature>
<dbReference type="EMBL" id="KZ613520">
    <property type="protein sequence ID" value="PMD14674.1"/>
    <property type="molecule type" value="Genomic_DNA"/>
</dbReference>
<proteinExistence type="predicted"/>
<gene>
    <name evidence="3" type="ORF">NA56DRAFT_650785</name>
</gene>
<evidence type="ECO:0000313" key="4">
    <source>
        <dbReference type="Proteomes" id="UP000235672"/>
    </source>
</evidence>
<dbReference type="Proteomes" id="UP000235672">
    <property type="component" value="Unassembled WGS sequence"/>
</dbReference>
<feature type="chain" id="PRO_5014405387" evidence="2">
    <location>
        <begin position="20"/>
        <end position="87"/>
    </location>
</feature>
<dbReference type="AlphaFoldDB" id="A0A2J6PKY1"/>
<keyword evidence="4" id="KW-1185">Reference proteome</keyword>
<feature type="signal peptide" evidence="2">
    <location>
        <begin position="1"/>
        <end position="19"/>
    </location>
</feature>
<sequence>MKLISIASFTALFAAFVAAVPVPVAAPVADVASGGYKRGEDEILGYKREAEAKAAPVVDVVTREPAAAAAGEKKKRHCTDPLKKNKA</sequence>
<organism evidence="3 4">
    <name type="scientific">Hyaloscypha hepaticicola</name>
    <dbReference type="NCBI Taxonomy" id="2082293"/>
    <lineage>
        <taxon>Eukaryota</taxon>
        <taxon>Fungi</taxon>
        <taxon>Dikarya</taxon>
        <taxon>Ascomycota</taxon>
        <taxon>Pezizomycotina</taxon>
        <taxon>Leotiomycetes</taxon>
        <taxon>Helotiales</taxon>
        <taxon>Hyaloscyphaceae</taxon>
        <taxon>Hyaloscypha</taxon>
    </lineage>
</organism>
<name>A0A2J6PKY1_9HELO</name>
<reference evidence="3 4" key="1">
    <citation type="submission" date="2016-05" db="EMBL/GenBank/DDBJ databases">
        <title>A degradative enzymes factory behind the ericoid mycorrhizal symbiosis.</title>
        <authorList>
            <consortium name="DOE Joint Genome Institute"/>
            <person name="Martino E."/>
            <person name="Morin E."/>
            <person name="Grelet G."/>
            <person name="Kuo A."/>
            <person name="Kohler A."/>
            <person name="Daghino S."/>
            <person name="Barry K."/>
            <person name="Choi C."/>
            <person name="Cichocki N."/>
            <person name="Clum A."/>
            <person name="Copeland A."/>
            <person name="Hainaut M."/>
            <person name="Haridas S."/>
            <person name="Labutti K."/>
            <person name="Lindquist E."/>
            <person name="Lipzen A."/>
            <person name="Khouja H.-R."/>
            <person name="Murat C."/>
            <person name="Ohm R."/>
            <person name="Olson A."/>
            <person name="Spatafora J."/>
            <person name="Veneault-Fourrey C."/>
            <person name="Henrissat B."/>
            <person name="Grigoriev I."/>
            <person name="Martin F."/>
            <person name="Perotto S."/>
        </authorList>
    </citation>
    <scope>NUCLEOTIDE SEQUENCE [LARGE SCALE GENOMIC DNA]</scope>
    <source>
        <strain evidence="3 4">UAMH 7357</strain>
    </source>
</reference>
<feature type="region of interest" description="Disordered" evidence="1">
    <location>
        <begin position="68"/>
        <end position="87"/>
    </location>
</feature>
<evidence type="ECO:0000256" key="2">
    <source>
        <dbReference type="SAM" id="SignalP"/>
    </source>
</evidence>
<keyword evidence="2" id="KW-0732">Signal</keyword>